<protein>
    <recommendedName>
        <fullName evidence="3">histidine kinase</fullName>
        <ecNumber evidence="3">2.7.13.3</ecNumber>
    </recommendedName>
</protein>
<evidence type="ECO:0000313" key="11">
    <source>
        <dbReference type="Proteomes" id="UP000094609"/>
    </source>
</evidence>
<reference evidence="11" key="1">
    <citation type="submission" date="2016-08" db="EMBL/GenBank/DDBJ databases">
        <title>Complete genome sequence of the organohalide-respiring Epsilonproteobacterium Sulfurospirillum halorespirans.</title>
        <authorList>
            <person name="Goris T."/>
            <person name="Zimmermann J."/>
            <person name="Schenz B."/>
            <person name="Lemos M."/>
            <person name="Hackermueller J."/>
            <person name="Diekert G."/>
        </authorList>
    </citation>
    <scope>NUCLEOTIDE SEQUENCE [LARGE SCALE GENOMIC DNA]</scope>
    <source>
        <strain>DSM 13726</strain>
        <strain evidence="11">PCE-M2</strain>
    </source>
</reference>
<keyword evidence="6 10" id="KW-0418">Kinase</keyword>
<keyword evidence="7 8" id="KW-0472">Membrane</keyword>
<dbReference type="RefSeq" id="WP_069478290.1">
    <property type="nucleotide sequence ID" value="NZ_CP017111.1"/>
</dbReference>
<dbReference type="InterPro" id="IPR036890">
    <property type="entry name" value="HATPase_C_sf"/>
</dbReference>
<dbReference type="GO" id="GO:0004673">
    <property type="term" value="F:protein histidine kinase activity"/>
    <property type="evidence" value="ECO:0007669"/>
    <property type="project" value="UniProtKB-EC"/>
</dbReference>
<dbReference type="SUPFAM" id="SSF55874">
    <property type="entry name" value="ATPase domain of HSP90 chaperone/DNA topoisomerase II/histidine kinase"/>
    <property type="match status" value="1"/>
</dbReference>
<evidence type="ECO:0000256" key="2">
    <source>
        <dbReference type="ARBA" id="ARBA00004141"/>
    </source>
</evidence>
<dbReference type="AlphaFoldDB" id="A0A1D7TKW5"/>
<dbReference type="EC" id="2.7.13.3" evidence="3"/>
<comment type="subcellular location">
    <subcellularLocation>
        <location evidence="2">Membrane</location>
        <topology evidence="2">Multi-pass membrane protein</topology>
    </subcellularLocation>
</comment>
<evidence type="ECO:0000256" key="7">
    <source>
        <dbReference type="ARBA" id="ARBA00023136"/>
    </source>
</evidence>
<evidence type="ECO:0000259" key="9">
    <source>
        <dbReference type="Pfam" id="PF02518"/>
    </source>
</evidence>
<evidence type="ECO:0000256" key="5">
    <source>
        <dbReference type="ARBA" id="ARBA00022679"/>
    </source>
</evidence>
<sequence length="406" mass="46883">MWSNIKTSLIAQIRLLFVISLVVILGLWGFFYIRQKHLQDEHNMARYFSIASSLQPVLIQSFSISDEDLKAYNVKIFTQKPPSEAKMLYHKGDELKGFSLFSYQGKKVLYVYNPIGTIYLEDLEEDYALILIHSIFAILLGLQTILFMVSKKMLTPLMDVELHFKRMEGGDYSEVAMTSQYKEINQISHSYNKAIRHIGYLLETREMFNKIFMHEMKTPLAKGMFYLKNEPSVKTHEQIHTVFEAINAQLNTFKTLEELIGKNEAILPHPHALNSLLEEVLQTLHVKDADAIQTKGCERYTLYGDKELWLVCLKNILDNALQYSKNHKVSLTCKENKLHISNVGEPLPIDISQNLHSWKLDKTQRHKSSTGYGFGLFIIQKTVHLNGYTIDYSYENAHVTLIISPK</sequence>
<dbReference type="Pfam" id="PF02518">
    <property type="entry name" value="HATPase_c"/>
    <property type="match status" value="1"/>
</dbReference>
<keyword evidence="8" id="KW-0812">Transmembrane</keyword>
<evidence type="ECO:0000256" key="8">
    <source>
        <dbReference type="SAM" id="Phobius"/>
    </source>
</evidence>
<dbReference type="GO" id="GO:0016020">
    <property type="term" value="C:membrane"/>
    <property type="evidence" value="ECO:0007669"/>
    <property type="project" value="UniProtKB-SubCell"/>
</dbReference>
<dbReference type="KEGG" id="shal:SHALO_1861"/>
<keyword evidence="5" id="KW-0808">Transferase</keyword>
<accession>A0A1D7TKW5</accession>
<keyword evidence="11" id="KW-1185">Reference proteome</keyword>
<comment type="catalytic activity">
    <reaction evidence="1">
        <text>ATP + protein L-histidine = ADP + protein N-phospho-L-histidine.</text>
        <dbReference type="EC" id="2.7.13.3"/>
    </reaction>
</comment>
<dbReference type="PATRIC" id="fig|1193502.14.peg.1892"/>
<dbReference type="InterPro" id="IPR050398">
    <property type="entry name" value="HssS/ArlS-like"/>
</dbReference>
<feature type="transmembrane region" description="Helical" evidence="8">
    <location>
        <begin position="12"/>
        <end position="33"/>
    </location>
</feature>
<feature type="domain" description="Histidine kinase/HSP90-like ATPase" evidence="9">
    <location>
        <begin position="311"/>
        <end position="393"/>
    </location>
</feature>
<name>A0A1D7TKW5_9BACT</name>
<organism evidence="10 11">
    <name type="scientific">Sulfurospirillum halorespirans DSM 13726</name>
    <dbReference type="NCBI Taxonomy" id="1193502"/>
    <lineage>
        <taxon>Bacteria</taxon>
        <taxon>Pseudomonadati</taxon>
        <taxon>Campylobacterota</taxon>
        <taxon>Epsilonproteobacteria</taxon>
        <taxon>Campylobacterales</taxon>
        <taxon>Sulfurospirillaceae</taxon>
        <taxon>Sulfurospirillum</taxon>
    </lineage>
</organism>
<dbReference type="PANTHER" id="PTHR45528">
    <property type="entry name" value="SENSOR HISTIDINE KINASE CPXA"/>
    <property type="match status" value="1"/>
</dbReference>
<gene>
    <name evidence="10" type="ORF">SHALO_1861</name>
</gene>
<evidence type="ECO:0000256" key="4">
    <source>
        <dbReference type="ARBA" id="ARBA00022553"/>
    </source>
</evidence>
<dbReference type="PANTHER" id="PTHR45528:SF12">
    <property type="entry name" value="SENSOR HISTIDINE KINASE ARSS"/>
    <property type="match status" value="1"/>
</dbReference>
<dbReference type="Gene3D" id="3.30.565.10">
    <property type="entry name" value="Histidine kinase-like ATPase, C-terminal domain"/>
    <property type="match status" value="1"/>
</dbReference>
<evidence type="ECO:0000313" key="10">
    <source>
        <dbReference type="EMBL" id="AOO65632.1"/>
    </source>
</evidence>
<dbReference type="EMBL" id="CP017111">
    <property type="protein sequence ID" value="AOO65632.1"/>
    <property type="molecule type" value="Genomic_DNA"/>
</dbReference>
<dbReference type="Gene3D" id="1.10.287.130">
    <property type="match status" value="1"/>
</dbReference>
<dbReference type="Proteomes" id="UP000094609">
    <property type="component" value="Chromosome"/>
</dbReference>
<keyword evidence="4" id="KW-0597">Phosphoprotein</keyword>
<evidence type="ECO:0000256" key="1">
    <source>
        <dbReference type="ARBA" id="ARBA00000085"/>
    </source>
</evidence>
<dbReference type="InterPro" id="IPR003594">
    <property type="entry name" value="HATPase_dom"/>
</dbReference>
<proteinExistence type="predicted"/>
<dbReference type="STRING" id="1193502.SHALO_1861"/>
<evidence type="ECO:0000256" key="6">
    <source>
        <dbReference type="ARBA" id="ARBA00022777"/>
    </source>
</evidence>
<evidence type="ECO:0000256" key="3">
    <source>
        <dbReference type="ARBA" id="ARBA00012438"/>
    </source>
</evidence>
<feature type="transmembrane region" description="Helical" evidence="8">
    <location>
        <begin position="127"/>
        <end position="149"/>
    </location>
</feature>
<keyword evidence="8" id="KW-1133">Transmembrane helix</keyword>